<evidence type="ECO:0000256" key="3">
    <source>
        <dbReference type="ARBA" id="ARBA00022516"/>
    </source>
</evidence>
<keyword evidence="5 13" id="KW-0812">Transmembrane</keyword>
<evidence type="ECO:0000313" key="14">
    <source>
        <dbReference type="EMBL" id="NMF55664.1"/>
    </source>
</evidence>
<dbReference type="InterPro" id="IPR004570">
    <property type="entry name" value="Phosphatidylglycerol_P_synth"/>
</dbReference>
<protein>
    <recommendedName>
        <fullName evidence="11">CDP-diacylglycerol--glycerol-3-phosphate 3-phosphatidyltransferase</fullName>
        <ecNumber evidence="11">2.7.8.5</ecNumber>
    </recommendedName>
</protein>
<evidence type="ECO:0000256" key="8">
    <source>
        <dbReference type="ARBA" id="ARBA00023136"/>
    </source>
</evidence>
<dbReference type="InterPro" id="IPR050324">
    <property type="entry name" value="CDP-alcohol_PTase-I"/>
</dbReference>
<dbReference type="PROSITE" id="PS00379">
    <property type="entry name" value="CDP_ALCOHOL_P_TRANSF"/>
    <property type="match status" value="1"/>
</dbReference>
<feature type="transmembrane region" description="Helical" evidence="13">
    <location>
        <begin position="173"/>
        <end position="195"/>
    </location>
</feature>
<accession>A0A7X9UBX9</accession>
<dbReference type="UniPathway" id="UPA00085"/>
<dbReference type="PANTHER" id="PTHR14269">
    <property type="entry name" value="CDP-DIACYLGLYCEROL--GLYCEROL-3-PHOSPHATE 3-PHOSPHATIDYLTRANSFERASE-RELATED"/>
    <property type="match status" value="1"/>
</dbReference>
<keyword evidence="6 13" id="KW-1133">Transmembrane helix</keyword>
<evidence type="ECO:0000256" key="5">
    <source>
        <dbReference type="ARBA" id="ARBA00022692"/>
    </source>
</evidence>
<evidence type="ECO:0000256" key="10">
    <source>
        <dbReference type="ARBA" id="ARBA00023264"/>
    </source>
</evidence>
<dbReference type="GO" id="GO:0016020">
    <property type="term" value="C:membrane"/>
    <property type="evidence" value="ECO:0007669"/>
    <property type="project" value="UniProtKB-SubCell"/>
</dbReference>
<dbReference type="InterPro" id="IPR043130">
    <property type="entry name" value="CDP-OH_PTrfase_TM_dom"/>
</dbReference>
<dbReference type="PIRSF" id="PIRSF000847">
    <property type="entry name" value="Phos_ph_gly_syn"/>
    <property type="match status" value="1"/>
</dbReference>
<comment type="subcellular location">
    <subcellularLocation>
        <location evidence="1">Membrane</location>
        <topology evidence="1">Multi-pass membrane protein</topology>
    </subcellularLocation>
</comment>
<dbReference type="NCBIfam" id="TIGR00560">
    <property type="entry name" value="pgsA"/>
    <property type="match status" value="1"/>
</dbReference>
<evidence type="ECO:0000256" key="6">
    <source>
        <dbReference type="ARBA" id="ARBA00022989"/>
    </source>
</evidence>
<keyword evidence="15" id="KW-1185">Reference proteome</keyword>
<feature type="transmembrane region" description="Helical" evidence="13">
    <location>
        <begin position="148"/>
        <end position="167"/>
    </location>
</feature>
<evidence type="ECO:0000256" key="11">
    <source>
        <dbReference type="NCBIfam" id="TIGR00560"/>
    </source>
</evidence>
<evidence type="ECO:0000256" key="1">
    <source>
        <dbReference type="ARBA" id="ARBA00004141"/>
    </source>
</evidence>
<evidence type="ECO:0000256" key="4">
    <source>
        <dbReference type="ARBA" id="ARBA00022679"/>
    </source>
</evidence>
<dbReference type="EMBL" id="JABBCP010000002">
    <property type="protein sequence ID" value="NMF55664.1"/>
    <property type="molecule type" value="Genomic_DNA"/>
</dbReference>
<evidence type="ECO:0000256" key="12">
    <source>
        <dbReference type="RuleBase" id="RU003750"/>
    </source>
</evidence>
<dbReference type="EC" id="2.7.8.5" evidence="11"/>
<gene>
    <name evidence="14" type="primary">pgsA</name>
    <name evidence="14" type="ORF">HF320_04900</name>
</gene>
<dbReference type="RefSeq" id="WP_169277449.1">
    <property type="nucleotide sequence ID" value="NZ_JABBCP010000002.1"/>
</dbReference>
<dbReference type="PANTHER" id="PTHR14269:SF62">
    <property type="entry name" value="CDP-DIACYLGLYCEROL--GLYCEROL-3-PHOSPHATE 3-PHOSPHATIDYLTRANSFERASE 1, CHLOROPLASTIC"/>
    <property type="match status" value="1"/>
</dbReference>
<dbReference type="InterPro" id="IPR048254">
    <property type="entry name" value="CDP_ALCOHOL_P_TRANSF_CS"/>
</dbReference>
<sequence length="204" mass="22764">MADASNKQLNSIWTPANVITCVRILFIPLFMALALLSHRGALDFDPTLSLAAFVLYMLLSLTDKVDGYLARSRNEITDFGKFLDPIADKLLVFSALLILLQQNTVNIWFVFIILLREFLVSALRMVASANGVVVAADKLGKWKTATTMVSLCGYLLSFVLFAYGVYFASMLLILSQALMVIAVFLTVVSGLQYFWNCRKVVFRV</sequence>
<comment type="caution">
    <text evidence="14">The sequence shown here is derived from an EMBL/GenBank/DDBJ whole genome shotgun (WGS) entry which is preliminary data.</text>
</comment>
<dbReference type="Pfam" id="PF01066">
    <property type="entry name" value="CDP-OH_P_transf"/>
    <property type="match status" value="1"/>
</dbReference>
<keyword evidence="7" id="KW-0443">Lipid metabolism</keyword>
<keyword evidence="8 13" id="KW-0472">Membrane</keyword>
<dbReference type="Gene3D" id="1.20.120.1760">
    <property type="match status" value="1"/>
</dbReference>
<dbReference type="GO" id="GO:0008444">
    <property type="term" value="F:CDP-diacylglycerol-glycerol-3-phosphate 3-phosphatidyltransferase activity"/>
    <property type="evidence" value="ECO:0007669"/>
    <property type="project" value="UniProtKB-UniRule"/>
</dbReference>
<keyword evidence="10" id="KW-1208">Phospholipid metabolism</keyword>
<evidence type="ECO:0000256" key="2">
    <source>
        <dbReference type="ARBA" id="ARBA00010441"/>
    </source>
</evidence>
<name>A0A7X9UBX9_9ACTN</name>
<dbReference type="AlphaFoldDB" id="A0A7X9UBX9"/>
<comment type="similarity">
    <text evidence="2 12">Belongs to the CDP-alcohol phosphatidyltransferase class-I family.</text>
</comment>
<evidence type="ECO:0000256" key="13">
    <source>
        <dbReference type="SAM" id="Phobius"/>
    </source>
</evidence>
<keyword evidence="9" id="KW-0594">Phospholipid biosynthesis</keyword>
<evidence type="ECO:0000256" key="7">
    <source>
        <dbReference type="ARBA" id="ARBA00023098"/>
    </source>
</evidence>
<keyword evidence="4 12" id="KW-0808">Transferase</keyword>
<feature type="transmembrane region" description="Helical" evidence="13">
    <location>
        <begin position="12"/>
        <end position="36"/>
    </location>
</feature>
<dbReference type="Proteomes" id="UP000546970">
    <property type="component" value="Unassembled WGS sequence"/>
</dbReference>
<organism evidence="14 15">
    <name type="scientific">Collinsella acetigenes</name>
    <dbReference type="NCBI Taxonomy" id="2713419"/>
    <lineage>
        <taxon>Bacteria</taxon>
        <taxon>Bacillati</taxon>
        <taxon>Actinomycetota</taxon>
        <taxon>Coriobacteriia</taxon>
        <taxon>Coriobacteriales</taxon>
        <taxon>Coriobacteriaceae</taxon>
        <taxon>Collinsella</taxon>
    </lineage>
</organism>
<proteinExistence type="inferred from homology"/>
<dbReference type="GO" id="GO:0046474">
    <property type="term" value="P:glycerophospholipid biosynthetic process"/>
    <property type="evidence" value="ECO:0007669"/>
    <property type="project" value="TreeGrafter"/>
</dbReference>
<reference evidence="14 15" key="1">
    <citation type="submission" date="2020-04" db="EMBL/GenBank/DDBJ databases">
        <title>Collinsella sp. KGMB02528 nov., an anaerobic actinobacterium isolated from human feces.</title>
        <authorList>
            <person name="Han K.-I."/>
            <person name="Eom M.K."/>
            <person name="Kim J.-S."/>
            <person name="Lee K.C."/>
            <person name="Suh M.K."/>
            <person name="Park S.-H."/>
            <person name="Lee J.H."/>
            <person name="Kang S.W."/>
            <person name="Park J.-E."/>
            <person name="Oh B.S."/>
            <person name="Yu S.Y."/>
            <person name="Choi S.-H."/>
            <person name="Lee D.H."/>
            <person name="Yoon H."/>
            <person name="Kim B.-Y."/>
            <person name="Lee J.H."/>
            <person name="Lee J.-S."/>
        </authorList>
    </citation>
    <scope>NUCLEOTIDE SEQUENCE [LARGE SCALE GENOMIC DNA]</scope>
    <source>
        <strain evidence="14 15">KGMB02528</strain>
    </source>
</reference>
<evidence type="ECO:0000313" key="15">
    <source>
        <dbReference type="Proteomes" id="UP000546970"/>
    </source>
</evidence>
<evidence type="ECO:0000256" key="9">
    <source>
        <dbReference type="ARBA" id="ARBA00023209"/>
    </source>
</evidence>
<feature type="transmembrane region" description="Helical" evidence="13">
    <location>
        <begin position="90"/>
        <end position="115"/>
    </location>
</feature>
<keyword evidence="3" id="KW-0444">Lipid biosynthesis</keyword>
<dbReference type="InterPro" id="IPR000462">
    <property type="entry name" value="CDP-OH_P_trans"/>
</dbReference>